<evidence type="ECO:0000256" key="3">
    <source>
        <dbReference type="PIRSR" id="PIRSR600760-2"/>
    </source>
</evidence>
<organism evidence="4 5">
    <name type="scientific">Trypanosoma theileri</name>
    <dbReference type="NCBI Taxonomy" id="67003"/>
    <lineage>
        <taxon>Eukaryota</taxon>
        <taxon>Discoba</taxon>
        <taxon>Euglenozoa</taxon>
        <taxon>Kinetoplastea</taxon>
        <taxon>Metakinetoplastina</taxon>
        <taxon>Trypanosomatida</taxon>
        <taxon>Trypanosomatidae</taxon>
        <taxon>Trypanosoma</taxon>
    </lineage>
</organism>
<gene>
    <name evidence="4" type="ORF">TM35_000201140</name>
</gene>
<dbReference type="PRINTS" id="PR00378">
    <property type="entry name" value="LIIMPHPHTASE"/>
</dbReference>
<comment type="caution">
    <text evidence="4">The sequence shown here is derived from an EMBL/GenBank/DDBJ whole genome shotgun (WGS) entry which is preliminary data.</text>
</comment>
<name>A0A1X0NSL5_9TRYP</name>
<dbReference type="EMBL" id="NBCO01000020">
    <property type="protein sequence ID" value="ORC87705.1"/>
    <property type="molecule type" value="Genomic_DNA"/>
</dbReference>
<dbReference type="GO" id="GO:0006020">
    <property type="term" value="P:inositol metabolic process"/>
    <property type="evidence" value="ECO:0007669"/>
    <property type="project" value="TreeGrafter"/>
</dbReference>
<evidence type="ECO:0000313" key="4">
    <source>
        <dbReference type="EMBL" id="ORC87705.1"/>
    </source>
</evidence>
<dbReference type="STRING" id="67003.A0A1X0NSL5"/>
<evidence type="ECO:0000313" key="5">
    <source>
        <dbReference type="Proteomes" id="UP000192257"/>
    </source>
</evidence>
<dbReference type="Gene3D" id="3.30.540.10">
    <property type="entry name" value="Fructose-1,6-Bisphosphatase, subunit A, domain 1"/>
    <property type="match status" value="1"/>
</dbReference>
<dbReference type="Proteomes" id="UP000192257">
    <property type="component" value="Unassembled WGS sequence"/>
</dbReference>
<keyword evidence="2" id="KW-0378">Hydrolase</keyword>
<comment type="cofactor">
    <cofactor evidence="3">
        <name>Mg(2+)</name>
        <dbReference type="ChEBI" id="CHEBI:18420"/>
    </cofactor>
</comment>
<reference evidence="4 5" key="1">
    <citation type="submission" date="2017-03" db="EMBL/GenBank/DDBJ databases">
        <title>An alternative strategy for trypanosome survival in the mammalian bloodstream revealed through genome and transcriptome analysis of the ubiquitous bovine parasite Trypanosoma (Megatrypanum) theileri.</title>
        <authorList>
            <person name="Kelly S."/>
            <person name="Ivens A."/>
            <person name="Mott A."/>
            <person name="O'Neill E."/>
            <person name="Emms D."/>
            <person name="Macleod O."/>
            <person name="Voorheis P."/>
            <person name="Matthews J."/>
            <person name="Matthews K."/>
            <person name="Carrington M."/>
        </authorList>
    </citation>
    <scope>NUCLEOTIDE SEQUENCE [LARGE SCALE GENOMIC DNA]</scope>
    <source>
        <strain evidence="4">Edinburgh</strain>
    </source>
</reference>
<protein>
    <submittedName>
        <fullName evidence="4">Myo-inositol-1(Or 4)-monophosphatase 1</fullName>
    </submittedName>
</protein>
<dbReference type="GO" id="GO:0007165">
    <property type="term" value="P:signal transduction"/>
    <property type="evidence" value="ECO:0007669"/>
    <property type="project" value="TreeGrafter"/>
</dbReference>
<dbReference type="AlphaFoldDB" id="A0A1X0NSL5"/>
<dbReference type="PANTHER" id="PTHR20854:SF22">
    <property type="entry name" value="INOSITOL-1-MONOPHOSPHATASE"/>
    <property type="match status" value="1"/>
</dbReference>
<dbReference type="RefSeq" id="XP_028881771.1">
    <property type="nucleotide sequence ID" value="XM_029026799.1"/>
</dbReference>
<dbReference type="PANTHER" id="PTHR20854">
    <property type="entry name" value="INOSITOL MONOPHOSPHATASE"/>
    <property type="match status" value="1"/>
</dbReference>
<dbReference type="Pfam" id="PF00459">
    <property type="entry name" value="Inositol_P"/>
    <property type="match status" value="1"/>
</dbReference>
<sequence length="290" mass="30773">MSLSDTELDMAMEVALRAAHISASVVDRALEEHDGTLLEMGGKSDTDLLVSYTRECEAAVVAVLGAGTPDFNIHFGDERAEGDDRELDGGFAQGRPVWVVDAVGGAGSFAHGLFDCGIAIALVVAGRPVVGVVSAPRLREVFAAVRGRGATCNGQRIHVSQTRSLNKSLVLLRQSRNRSEAAVESLIGIQSELTKLPVHAVRSYGSTALNMCFVASGRAELYFEVGINSWNIAAGAIIVQEAGGVVHNIDDTQTLDLMSRGVCCANSLEISQVGVELSKKYDYKQNILGI</sequence>
<dbReference type="Gene3D" id="3.40.190.80">
    <property type="match status" value="1"/>
</dbReference>
<keyword evidence="3" id="KW-0479">Metal-binding</keyword>
<dbReference type="GO" id="GO:0046872">
    <property type="term" value="F:metal ion binding"/>
    <property type="evidence" value="ECO:0007669"/>
    <property type="project" value="UniProtKB-KW"/>
</dbReference>
<dbReference type="VEuPathDB" id="TriTrypDB:TM35_000201140"/>
<feature type="binding site" evidence="3">
    <location>
        <position position="101"/>
    </location>
    <ligand>
        <name>Mg(2+)</name>
        <dbReference type="ChEBI" id="CHEBI:18420"/>
        <label>1</label>
        <note>catalytic</note>
    </ligand>
</feature>
<evidence type="ECO:0000256" key="2">
    <source>
        <dbReference type="ARBA" id="ARBA00022801"/>
    </source>
</evidence>
<dbReference type="GO" id="GO:0046854">
    <property type="term" value="P:phosphatidylinositol phosphate biosynthetic process"/>
    <property type="evidence" value="ECO:0007669"/>
    <property type="project" value="InterPro"/>
</dbReference>
<dbReference type="InterPro" id="IPR020552">
    <property type="entry name" value="Inositol_monoPase_Li-sen"/>
</dbReference>
<keyword evidence="3" id="KW-0460">Magnesium</keyword>
<proteinExistence type="inferred from homology"/>
<accession>A0A1X0NSL5</accession>
<dbReference type="InterPro" id="IPR000760">
    <property type="entry name" value="Inositol_monophosphatase-like"/>
</dbReference>
<dbReference type="PRINTS" id="PR00377">
    <property type="entry name" value="IMPHPHTASES"/>
</dbReference>
<evidence type="ECO:0000256" key="1">
    <source>
        <dbReference type="ARBA" id="ARBA00009759"/>
    </source>
</evidence>
<keyword evidence="5" id="KW-1185">Reference proteome</keyword>
<dbReference type="GeneID" id="39986579"/>
<dbReference type="CDD" id="cd01637">
    <property type="entry name" value="IMPase_like"/>
    <property type="match status" value="1"/>
</dbReference>
<dbReference type="OrthoDB" id="10254945at2759"/>
<dbReference type="GO" id="GO:0008934">
    <property type="term" value="F:inositol monophosphate 1-phosphatase activity"/>
    <property type="evidence" value="ECO:0007669"/>
    <property type="project" value="TreeGrafter"/>
</dbReference>
<dbReference type="SUPFAM" id="SSF56655">
    <property type="entry name" value="Carbohydrate phosphatase"/>
    <property type="match status" value="1"/>
</dbReference>
<comment type="similarity">
    <text evidence="1">Belongs to the inositol monophosphatase superfamily.</text>
</comment>